<evidence type="ECO:0000256" key="1">
    <source>
        <dbReference type="SAM" id="Phobius"/>
    </source>
</evidence>
<dbReference type="Pfam" id="PF03596">
    <property type="entry name" value="Cad"/>
    <property type="match status" value="1"/>
</dbReference>
<keyword evidence="1" id="KW-1133">Transmembrane helix</keyword>
<accession>A0ABD0AIA0</accession>
<feature type="transmembrane region" description="Helical" evidence="1">
    <location>
        <begin position="142"/>
        <end position="163"/>
    </location>
</feature>
<keyword evidence="1" id="KW-0812">Transmembrane</keyword>
<feature type="transmembrane region" description="Helical" evidence="1">
    <location>
        <begin position="109"/>
        <end position="130"/>
    </location>
</feature>
<proteinExistence type="predicted"/>
<feature type="transmembrane region" description="Helical" evidence="1">
    <location>
        <begin position="40"/>
        <end position="61"/>
    </location>
</feature>
<feature type="transmembrane region" description="Helical" evidence="1">
    <location>
        <begin position="175"/>
        <end position="193"/>
    </location>
</feature>
<dbReference type="EMBL" id="BNHY01000092">
    <property type="protein sequence ID" value="GHN34813.1"/>
    <property type="molecule type" value="Genomic_DNA"/>
</dbReference>
<dbReference type="RefSeq" id="WP_035175443.1">
    <property type="nucleotide sequence ID" value="NZ_BNHQ01000064.1"/>
</dbReference>
<dbReference type="InterPro" id="IPR004676">
    <property type="entry name" value="Cd-R_transporter"/>
</dbReference>
<dbReference type="AlphaFoldDB" id="A0ABD0AIA0"/>
<evidence type="ECO:0000313" key="2">
    <source>
        <dbReference type="EMBL" id="GHN34813.1"/>
    </source>
</evidence>
<dbReference type="NCBIfam" id="TIGR00779">
    <property type="entry name" value="cad"/>
    <property type="match status" value="1"/>
</dbReference>
<gene>
    <name evidence="2" type="primary">cadD</name>
    <name evidence="2" type="ORF">ME791_19650</name>
</gene>
<feature type="transmembrane region" description="Helical" evidence="1">
    <location>
        <begin position="6"/>
        <end position="28"/>
    </location>
</feature>
<keyword evidence="1" id="KW-0472">Membrane</keyword>
<reference evidence="2 3" key="1">
    <citation type="journal article" date="2022" name="J. Dairy Sci.">
        <title>Genetic diversity of Lactobacillus delbrueckii isolated from raw milk in Hokkaido, Japan.</title>
        <authorList>
            <person name="Tsuchihashi H."/>
            <person name="Ichikawa A."/>
            <person name="Takeda M."/>
            <person name="Koizumi A."/>
            <person name="Mizoguchi C."/>
            <person name="Ishida T."/>
            <person name="Kimura K."/>
        </authorList>
    </citation>
    <scope>NUCLEOTIDE SEQUENCE [LARGE SCALE GENOMIC DNA]</scope>
    <source>
        <strain evidence="2 3">ME-791</strain>
    </source>
</reference>
<protein>
    <submittedName>
        <fullName evidence="2">Cadmium transporter</fullName>
    </submittedName>
</protein>
<feature type="transmembrane region" description="Helical" evidence="1">
    <location>
        <begin position="67"/>
        <end position="88"/>
    </location>
</feature>
<organism evidence="2 3">
    <name type="scientific">Lactobacillus delbrueckii</name>
    <dbReference type="NCBI Taxonomy" id="1584"/>
    <lineage>
        <taxon>Bacteria</taxon>
        <taxon>Bacillati</taxon>
        <taxon>Bacillota</taxon>
        <taxon>Bacilli</taxon>
        <taxon>Lactobacillales</taxon>
        <taxon>Lactobacillaceae</taxon>
        <taxon>Lactobacillus</taxon>
    </lineage>
</organism>
<dbReference type="Proteomes" id="UP001054884">
    <property type="component" value="Unassembled WGS sequence"/>
</dbReference>
<name>A0ABD0AIA0_9LACO</name>
<sequence>MGQTIISAIGVYISTSIDYLIVLIILFAQLSQNKQKWHIYAGQYLGTGLLVGVSLVAAYIVNFVPEAWMVGLLGLIPIYLGIRFAIVGEGEEEEKEEIIERLEQSKATQLFWTVTLLTIASGGDNLGIYIPYFASLDWAQTLVALLVFAIGVIIFCELSRVLSSIPLISETIEKYERIIVPLVFILLGLYIMYESGTIETFLNFIL</sequence>
<comment type="caution">
    <text evidence="2">The sequence shown here is derived from an EMBL/GenBank/DDBJ whole genome shotgun (WGS) entry which is preliminary data.</text>
</comment>
<evidence type="ECO:0000313" key="3">
    <source>
        <dbReference type="Proteomes" id="UP001054884"/>
    </source>
</evidence>